<organism evidence="1 2">
    <name type="scientific">Oidiodendron maius (strain Zn)</name>
    <dbReference type="NCBI Taxonomy" id="913774"/>
    <lineage>
        <taxon>Eukaryota</taxon>
        <taxon>Fungi</taxon>
        <taxon>Dikarya</taxon>
        <taxon>Ascomycota</taxon>
        <taxon>Pezizomycotina</taxon>
        <taxon>Leotiomycetes</taxon>
        <taxon>Leotiomycetes incertae sedis</taxon>
        <taxon>Myxotrichaceae</taxon>
        <taxon>Oidiodendron</taxon>
    </lineage>
</organism>
<sequence>MGQTIYLWSTSDVAGTMVTLPVGGTYAESWKLNPDLGGISIKVATTPDEADVFQFEYTLVGDKIWWDVSLINLLLTSLFDKLGFTVTPDTSNCRAVTCPAGDTQCSDAYLFPSDDQATRSCVATTNLVLNLGP</sequence>
<accession>A0A0C3H599</accession>
<reference evidence="1 2" key="1">
    <citation type="submission" date="2014-04" db="EMBL/GenBank/DDBJ databases">
        <authorList>
            <consortium name="DOE Joint Genome Institute"/>
            <person name="Kuo A."/>
            <person name="Martino E."/>
            <person name="Perotto S."/>
            <person name="Kohler A."/>
            <person name="Nagy L.G."/>
            <person name="Floudas D."/>
            <person name="Copeland A."/>
            <person name="Barry K.W."/>
            <person name="Cichocki N."/>
            <person name="Veneault-Fourrey C."/>
            <person name="LaButti K."/>
            <person name="Lindquist E.A."/>
            <person name="Lipzen A."/>
            <person name="Lundell T."/>
            <person name="Morin E."/>
            <person name="Murat C."/>
            <person name="Sun H."/>
            <person name="Tunlid A."/>
            <person name="Henrissat B."/>
            <person name="Grigoriev I.V."/>
            <person name="Hibbett D.S."/>
            <person name="Martin F."/>
            <person name="Nordberg H.P."/>
            <person name="Cantor M.N."/>
            <person name="Hua S.X."/>
        </authorList>
    </citation>
    <scope>NUCLEOTIDE SEQUENCE [LARGE SCALE GENOMIC DNA]</scope>
    <source>
        <strain evidence="1 2">Zn</strain>
    </source>
</reference>
<evidence type="ECO:0000313" key="1">
    <source>
        <dbReference type="EMBL" id="KIM97596.1"/>
    </source>
</evidence>
<reference evidence="2" key="2">
    <citation type="submission" date="2015-01" db="EMBL/GenBank/DDBJ databases">
        <title>Evolutionary Origins and Diversification of the Mycorrhizal Mutualists.</title>
        <authorList>
            <consortium name="DOE Joint Genome Institute"/>
            <consortium name="Mycorrhizal Genomics Consortium"/>
            <person name="Kohler A."/>
            <person name="Kuo A."/>
            <person name="Nagy L.G."/>
            <person name="Floudas D."/>
            <person name="Copeland A."/>
            <person name="Barry K.W."/>
            <person name="Cichocki N."/>
            <person name="Veneault-Fourrey C."/>
            <person name="LaButti K."/>
            <person name="Lindquist E.A."/>
            <person name="Lipzen A."/>
            <person name="Lundell T."/>
            <person name="Morin E."/>
            <person name="Murat C."/>
            <person name="Riley R."/>
            <person name="Ohm R."/>
            <person name="Sun H."/>
            <person name="Tunlid A."/>
            <person name="Henrissat B."/>
            <person name="Grigoriev I.V."/>
            <person name="Hibbett D.S."/>
            <person name="Martin F."/>
        </authorList>
    </citation>
    <scope>NUCLEOTIDE SEQUENCE [LARGE SCALE GENOMIC DNA]</scope>
    <source>
        <strain evidence="2">Zn</strain>
    </source>
</reference>
<dbReference type="HOGENOM" id="CLU_083650_2_1_1"/>
<protein>
    <submittedName>
        <fullName evidence="1">Uncharacterized protein</fullName>
    </submittedName>
</protein>
<evidence type="ECO:0000313" key="2">
    <source>
        <dbReference type="Proteomes" id="UP000054321"/>
    </source>
</evidence>
<keyword evidence="2" id="KW-1185">Reference proteome</keyword>
<proteinExistence type="predicted"/>
<dbReference type="Pfam" id="PF04681">
    <property type="entry name" value="Bys1"/>
    <property type="match status" value="1"/>
</dbReference>
<dbReference type="PANTHER" id="PTHR36195">
    <property type="entry name" value="DOMAIN PROTEIN, PUTATIVE (AFU_ORTHOLOGUE AFUA_5G01990)-RELATED-RELATED"/>
    <property type="match status" value="1"/>
</dbReference>
<name>A0A0C3H599_OIDMZ</name>
<dbReference type="InParanoid" id="A0A0C3H599"/>
<dbReference type="STRING" id="913774.A0A0C3H599"/>
<dbReference type="EMBL" id="KN832882">
    <property type="protein sequence ID" value="KIM97596.1"/>
    <property type="molecule type" value="Genomic_DNA"/>
</dbReference>
<dbReference type="OrthoDB" id="5144514at2759"/>
<gene>
    <name evidence="1" type="ORF">OIDMADRAFT_20619</name>
</gene>
<dbReference type="Proteomes" id="UP000054321">
    <property type="component" value="Unassembled WGS sequence"/>
</dbReference>
<dbReference type="AlphaFoldDB" id="A0A0C3H599"/>
<dbReference type="InterPro" id="IPR006771">
    <property type="entry name" value="CetA-like"/>
</dbReference>
<dbReference type="PANTHER" id="PTHR36195:SF6">
    <property type="entry name" value="SECRETED THAUMATIN-LIKE PROTEIN CALA"/>
    <property type="match status" value="1"/>
</dbReference>